<gene>
    <name evidence="1" type="ORF">TU35_007905</name>
</gene>
<sequence>MEEFRRILEAVQEAGDPRWRAYKAARSLAELAAKALAERGAPRPIKCVDLPEALKRAGILGEAEAQRMADLLKALRALHKGGENAEKALAEALALAQAITARAKRIYPSIDERLALAFKAHGVAAAYDLGGGVIAVRPEIGLEERIGLAAEVARELGRQVVIRSVDEAREDVLTKGRLIYAEDLDEEIEGLAQEYAESLCC</sequence>
<dbReference type="EMBL" id="JZWT02000022">
    <property type="protein sequence ID" value="MFB6491142.1"/>
    <property type="molecule type" value="Genomic_DNA"/>
</dbReference>
<accession>A0ACC6V241</accession>
<reference evidence="1" key="1">
    <citation type="submission" date="2024-07" db="EMBL/GenBank/DDBJ databases">
        <title>Metagenome and Metagenome-Assembled Genomes of Archaea from a hot spring from the geothermal field of Los Azufres, Mexico.</title>
        <authorList>
            <person name="Marin-Paredes R."/>
            <person name="Martinez-Romero E."/>
            <person name="Servin-Garciduenas L.E."/>
        </authorList>
    </citation>
    <scope>NUCLEOTIDE SEQUENCE</scope>
</reference>
<name>A0ACC6V241_9CREN</name>
<proteinExistence type="predicted"/>
<organism evidence="1 2">
    <name type="scientific">Thermoproteus sp. AZ2</name>
    <dbReference type="NCBI Taxonomy" id="1609232"/>
    <lineage>
        <taxon>Archaea</taxon>
        <taxon>Thermoproteota</taxon>
        <taxon>Thermoprotei</taxon>
        <taxon>Thermoproteales</taxon>
        <taxon>Thermoproteaceae</taxon>
        <taxon>Thermoproteus</taxon>
    </lineage>
</organism>
<protein>
    <submittedName>
        <fullName evidence="1">Nucleotidyltransferase</fullName>
    </submittedName>
</protein>
<comment type="caution">
    <text evidence="1">The sequence shown here is derived from an EMBL/GenBank/DDBJ whole genome shotgun (WGS) entry which is preliminary data.</text>
</comment>
<dbReference type="Proteomes" id="UP000033636">
    <property type="component" value="Unassembled WGS sequence"/>
</dbReference>
<evidence type="ECO:0000313" key="2">
    <source>
        <dbReference type="Proteomes" id="UP000033636"/>
    </source>
</evidence>
<evidence type="ECO:0000313" key="1">
    <source>
        <dbReference type="EMBL" id="MFB6491142.1"/>
    </source>
</evidence>